<dbReference type="InterPro" id="IPR029058">
    <property type="entry name" value="AB_hydrolase_fold"/>
</dbReference>
<reference evidence="4 5" key="1">
    <citation type="submission" date="2018-10" db="EMBL/GenBank/DDBJ databases">
        <title>Fifty Aureobasidium pullulans genomes reveal a recombining polyextremotolerant generalist.</title>
        <authorList>
            <person name="Gostincar C."/>
            <person name="Turk M."/>
            <person name="Zajc J."/>
            <person name="Gunde-Cimerman N."/>
        </authorList>
    </citation>
    <scope>NUCLEOTIDE SEQUENCE [LARGE SCALE GENOMIC DNA]</scope>
    <source>
        <strain evidence="4 5">EXF-10507</strain>
    </source>
</reference>
<name>A0A4S9B3Q6_AURPU</name>
<comment type="similarity">
    <text evidence="2">Belongs to the AB hydrolase superfamily. Epoxide hydrolase family.</text>
</comment>
<dbReference type="AlphaFoldDB" id="A0A4S9B3Q6"/>
<evidence type="ECO:0000313" key="5">
    <source>
        <dbReference type="Proteomes" id="UP000304928"/>
    </source>
</evidence>
<proteinExistence type="inferred from homology"/>
<dbReference type="GO" id="GO:0016787">
    <property type="term" value="F:hydrolase activity"/>
    <property type="evidence" value="ECO:0007669"/>
    <property type="project" value="UniProtKB-KW"/>
</dbReference>
<organism evidence="4 5">
    <name type="scientific">Aureobasidium pullulans</name>
    <name type="common">Black yeast</name>
    <name type="synonym">Pullularia pullulans</name>
    <dbReference type="NCBI Taxonomy" id="5580"/>
    <lineage>
        <taxon>Eukaryota</taxon>
        <taxon>Fungi</taxon>
        <taxon>Dikarya</taxon>
        <taxon>Ascomycota</taxon>
        <taxon>Pezizomycotina</taxon>
        <taxon>Dothideomycetes</taxon>
        <taxon>Dothideomycetidae</taxon>
        <taxon>Dothideales</taxon>
        <taxon>Saccotheciaceae</taxon>
        <taxon>Aureobasidium</taxon>
    </lineage>
</organism>
<dbReference type="PRINTS" id="PR00412">
    <property type="entry name" value="EPOXHYDRLASE"/>
</dbReference>
<evidence type="ECO:0000256" key="2">
    <source>
        <dbReference type="ARBA" id="ARBA00038334"/>
    </source>
</evidence>
<accession>A0A4S9B3Q6</accession>
<keyword evidence="1 4" id="KW-0378">Hydrolase</keyword>
<dbReference type="Pfam" id="PF00561">
    <property type="entry name" value="Abhydrolase_1"/>
    <property type="match status" value="1"/>
</dbReference>
<evidence type="ECO:0000313" key="4">
    <source>
        <dbReference type="EMBL" id="THW87360.1"/>
    </source>
</evidence>
<dbReference type="PANTHER" id="PTHR43329">
    <property type="entry name" value="EPOXIDE HYDROLASE"/>
    <property type="match status" value="1"/>
</dbReference>
<evidence type="ECO:0000256" key="1">
    <source>
        <dbReference type="ARBA" id="ARBA00022801"/>
    </source>
</evidence>
<comment type="caution">
    <text evidence="4">The sequence shown here is derived from an EMBL/GenBank/DDBJ whole genome shotgun (WGS) entry which is preliminary data.</text>
</comment>
<dbReference type="InterPro" id="IPR000639">
    <property type="entry name" value="Epox_hydrolase-like"/>
</dbReference>
<dbReference type="SUPFAM" id="SSF53474">
    <property type="entry name" value="alpha/beta-Hydrolases"/>
    <property type="match status" value="1"/>
</dbReference>
<dbReference type="EMBL" id="QZAR01000127">
    <property type="protein sequence ID" value="THW87360.1"/>
    <property type="molecule type" value="Genomic_DNA"/>
</dbReference>
<feature type="domain" description="AB hydrolase-1" evidence="3">
    <location>
        <begin position="60"/>
        <end position="155"/>
    </location>
</feature>
<dbReference type="InterPro" id="IPR000073">
    <property type="entry name" value="AB_hydrolase_1"/>
</dbReference>
<gene>
    <name evidence="4" type="ORF">D6D15_06751</name>
</gene>
<evidence type="ECO:0000259" key="3">
    <source>
        <dbReference type="Pfam" id="PF00561"/>
    </source>
</evidence>
<dbReference type="Proteomes" id="UP000304928">
    <property type="component" value="Unassembled WGS sequence"/>
</dbReference>
<sequence>MCYTNQSPSTYNFIMAARTYDSSHWTSKRQFLHGKPSTPTEVSINYISCSPPKGTQSKGTILLIHGFPQTSYQFRHVITPLADAGYLVIAPDYRGAGESSRPRDGYDKFTMAADLHTLITSHLNINDKIHVIGHDIGGMVAHAFAARFPTSTASVAWGECPLPGTSIYDQYVKDSAHGGLWHFVFHWQLDIPEMLTQGKERQYLKSFYDRLTQHPSAISATDVDHYAELFAQPGAMRAGFDLYRAFHQDSEDNAKLVKQQGKSKVPCCALWGELSFMIEIAEEQARDMYEDVTLAKVEGTGHWCAEENPESYVKEVLGWVGKH</sequence>
<protein>
    <submittedName>
        <fullName evidence="4">Alpha/beta-hydrolase</fullName>
    </submittedName>
</protein>
<dbReference type="Gene3D" id="3.40.50.1820">
    <property type="entry name" value="alpha/beta hydrolase"/>
    <property type="match status" value="1"/>
</dbReference>